<proteinExistence type="predicted"/>
<dbReference type="RefSeq" id="WP_246085727.1">
    <property type="nucleotide sequence ID" value="NZ_BAAARZ010000034.1"/>
</dbReference>
<keyword evidence="2" id="KW-1185">Reference proteome</keyword>
<sequence length="93" mass="9529">MRARRLAAAGSGAVSLRAYWSATPDASSAPADRALLGALAARDLRTWAGDAPPVATGSLVPEALPPRRRLRVVDLETGAIADHPVLPVPASAP</sequence>
<comment type="caution">
    <text evidence="1">The sequence shown here is derived from an EMBL/GenBank/DDBJ whole genome shotgun (WGS) entry which is preliminary data.</text>
</comment>
<dbReference type="Proteomes" id="UP000320338">
    <property type="component" value="Unassembled WGS sequence"/>
</dbReference>
<accession>A0A4Y3WJK9</accession>
<dbReference type="AlphaFoldDB" id="A0A4Y3WJK9"/>
<evidence type="ECO:0000313" key="2">
    <source>
        <dbReference type="Proteomes" id="UP000320338"/>
    </source>
</evidence>
<organism evidence="1 2">
    <name type="scientific">Pseudonocardia hydrocarbonoxydans</name>
    <dbReference type="NCBI Taxonomy" id="76726"/>
    <lineage>
        <taxon>Bacteria</taxon>
        <taxon>Bacillati</taxon>
        <taxon>Actinomycetota</taxon>
        <taxon>Actinomycetes</taxon>
        <taxon>Pseudonocardiales</taxon>
        <taxon>Pseudonocardiaceae</taxon>
        <taxon>Pseudonocardia</taxon>
    </lineage>
</organism>
<protein>
    <submittedName>
        <fullName evidence="1">Uncharacterized protein</fullName>
    </submittedName>
</protein>
<evidence type="ECO:0000313" key="1">
    <source>
        <dbReference type="EMBL" id="GEC18925.1"/>
    </source>
</evidence>
<reference evidence="1 2" key="1">
    <citation type="submission" date="2019-06" db="EMBL/GenBank/DDBJ databases">
        <title>Whole genome shotgun sequence of Pseudonocardia hydrocarbonoxydans NBRC 14498.</title>
        <authorList>
            <person name="Hosoyama A."/>
            <person name="Uohara A."/>
            <person name="Ohji S."/>
            <person name="Ichikawa N."/>
        </authorList>
    </citation>
    <scope>NUCLEOTIDE SEQUENCE [LARGE SCALE GENOMIC DNA]</scope>
    <source>
        <strain evidence="1 2">NBRC 14498</strain>
    </source>
</reference>
<name>A0A4Y3WJK9_9PSEU</name>
<dbReference type="EMBL" id="BJNG01000012">
    <property type="protein sequence ID" value="GEC18925.1"/>
    <property type="molecule type" value="Genomic_DNA"/>
</dbReference>
<gene>
    <name evidence="1" type="ORF">PHY01_12080</name>
</gene>